<dbReference type="AlphaFoldDB" id="A0A2D0J3P7"/>
<dbReference type="EMBL" id="NIBS01000002">
    <property type="protein sequence ID" value="PHM29099.1"/>
    <property type="molecule type" value="Genomic_DNA"/>
</dbReference>
<gene>
    <name evidence="2" type="ORF">Xbud_00540</name>
</gene>
<evidence type="ECO:0000259" key="1">
    <source>
        <dbReference type="Pfam" id="PF04448"/>
    </source>
</evidence>
<proteinExistence type="predicted"/>
<dbReference type="OrthoDB" id="5678344at2"/>
<protein>
    <submittedName>
        <fullName evidence="2">Phage protein</fullName>
    </submittedName>
</protein>
<name>A0A2D0J3P7_XENBU</name>
<comment type="caution">
    <text evidence="2">The sequence shown here is derived from an EMBL/GenBank/DDBJ whole genome shotgun (WGS) entry which is preliminary data.</text>
</comment>
<evidence type="ECO:0000313" key="3">
    <source>
        <dbReference type="Proteomes" id="UP000225833"/>
    </source>
</evidence>
<dbReference type="InterPro" id="IPR007539">
    <property type="entry name" value="DUF551"/>
</dbReference>
<accession>A0A2D0J3P7</accession>
<dbReference type="Proteomes" id="UP000225833">
    <property type="component" value="Unassembled WGS sequence"/>
</dbReference>
<reference evidence="2 3" key="1">
    <citation type="journal article" date="2017" name="Nat. Microbiol.">
        <title>Natural product diversity associated with the nematode symbionts Photorhabdus and Xenorhabdus.</title>
        <authorList>
            <person name="Tobias N.J."/>
            <person name="Wolff H."/>
            <person name="Djahanschiri B."/>
            <person name="Grundmann F."/>
            <person name="Kronenwerth M."/>
            <person name="Shi Y.M."/>
            <person name="Simonyi S."/>
            <person name="Grun P."/>
            <person name="Shapiro-Ilan D."/>
            <person name="Pidot S.J."/>
            <person name="Stinear T.P."/>
            <person name="Ebersberger I."/>
            <person name="Bode H.B."/>
        </authorList>
    </citation>
    <scope>NUCLEOTIDE SEQUENCE [LARGE SCALE GENOMIC DNA]</scope>
    <source>
        <strain evidence="2 3">DSM 16342</strain>
    </source>
</reference>
<sequence length="59" mass="6631">MEWIKCSDRLPELEDESVLVYFGNAEYPTTGAIDVIHIEDAFGDITAGVDEKGNQLWTK</sequence>
<feature type="domain" description="DUF551" evidence="1">
    <location>
        <begin position="2"/>
        <end position="33"/>
    </location>
</feature>
<evidence type="ECO:0000313" key="2">
    <source>
        <dbReference type="EMBL" id="PHM29099.1"/>
    </source>
</evidence>
<dbReference type="Pfam" id="PF04448">
    <property type="entry name" value="DUF551"/>
    <property type="match status" value="1"/>
</dbReference>
<organism evidence="2 3">
    <name type="scientific">Xenorhabdus budapestensis</name>
    <dbReference type="NCBI Taxonomy" id="290110"/>
    <lineage>
        <taxon>Bacteria</taxon>
        <taxon>Pseudomonadati</taxon>
        <taxon>Pseudomonadota</taxon>
        <taxon>Gammaproteobacteria</taxon>
        <taxon>Enterobacterales</taxon>
        <taxon>Morganellaceae</taxon>
        <taxon>Xenorhabdus</taxon>
    </lineage>
</organism>